<dbReference type="RefSeq" id="WP_091647097.1">
    <property type="nucleotide sequence ID" value="NZ_FNHQ01000001.1"/>
</dbReference>
<keyword evidence="1" id="KW-1133">Transmembrane helix</keyword>
<evidence type="ECO:0000313" key="3">
    <source>
        <dbReference type="EMBL" id="SDM02721.1"/>
    </source>
</evidence>
<dbReference type="GO" id="GO:0016757">
    <property type="term" value="F:glycosyltransferase activity"/>
    <property type="evidence" value="ECO:0007669"/>
    <property type="project" value="InterPro"/>
</dbReference>
<evidence type="ECO:0000313" key="4">
    <source>
        <dbReference type="Proteomes" id="UP000199309"/>
    </source>
</evidence>
<dbReference type="Proteomes" id="UP000199309">
    <property type="component" value="Unassembled WGS sequence"/>
</dbReference>
<dbReference type="InterPro" id="IPR001296">
    <property type="entry name" value="Glyco_trans_1"/>
</dbReference>
<dbReference type="PANTHER" id="PTHR12526">
    <property type="entry name" value="GLYCOSYLTRANSFERASE"/>
    <property type="match status" value="1"/>
</dbReference>
<dbReference type="Gene3D" id="3.40.50.2000">
    <property type="entry name" value="Glycogen Phosphorylase B"/>
    <property type="match status" value="2"/>
</dbReference>
<accession>A0A1G9PW69</accession>
<keyword evidence="4" id="KW-1185">Reference proteome</keyword>
<proteinExistence type="predicted"/>
<dbReference type="AlphaFoldDB" id="A0A1G9PW69"/>
<keyword evidence="1" id="KW-0812">Transmembrane</keyword>
<dbReference type="STRING" id="349095.SAMN05660299_00013"/>
<dbReference type="SUPFAM" id="SSF53756">
    <property type="entry name" value="UDP-Glycosyltransferase/glycogen phosphorylase"/>
    <property type="match status" value="1"/>
</dbReference>
<dbReference type="OrthoDB" id="9804196at2"/>
<reference evidence="3 4" key="1">
    <citation type="submission" date="2016-10" db="EMBL/GenBank/DDBJ databases">
        <authorList>
            <person name="de Groot N.N."/>
        </authorList>
    </citation>
    <scope>NUCLEOTIDE SEQUENCE [LARGE SCALE GENOMIC DNA]</scope>
    <source>
        <strain evidence="3 4">DSM 16981</strain>
    </source>
</reference>
<dbReference type="PANTHER" id="PTHR12526:SF630">
    <property type="entry name" value="GLYCOSYLTRANSFERASE"/>
    <property type="match status" value="1"/>
</dbReference>
<dbReference type="Pfam" id="PF00534">
    <property type="entry name" value="Glycos_transf_1"/>
    <property type="match status" value="1"/>
</dbReference>
<feature type="domain" description="Glycosyl transferase family 1" evidence="2">
    <location>
        <begin position="186"/>
        <end position="308"/>
    </location>
</feature>
<organism evidence="3 4">
    <name type="scientific">Megasphaera paucivorans</name>
    <dbReference type="NCBI Taxonomy" id="349095"/>
    <lineage>
        <taxon>Bacteria</taxon>
        <taxon>Bacillati</taxon>
        <taxon>Bacillota</taxon>
        <taxon>Negativicutes</taxon>
        <taxon>Veillonellales</taxon>
        <taxon>Veillonellaceae</taxon>
        <taxon>Megasphaera</taxon>
    </lineage>
</organism>
<keyword evidence="3" id="KW-0808">Transferase</keyword>
<evidence type="ECO:0000256" key="1">
    <source>
        <dbReference type="SAM" id="Phobius"/>
    </source>
</evidence>
<keyword evidence="1" id="KW-0472">Membrane</keyword>
<sequence>MDKIRILQVGMTDNIGGMETYLMEQYRHLDHSKITYDFVNITADQSIVFEKEIRHNGNFIFNICRRSKNPLKHYYQWWKLLKKERKNYTAIVLNVCHLYYVFPLFIGKIMGIHRRIIHSHNNGDEVSMGIMRNFLVWINRKIMFYSATDFWACSKVAGKWMFKNKEFIIIHNAICTDSFAFNEAIRKKKRRELGLDNKFVIGHVGRFSYQKNHEFLIRVFYELRKKKNNACLLLVGGAAENDYYFLNIKKMVDKLELNDYVYFLGMRNDVNELMQAMDCFVFPSYFEGFAIVGIEAQTAGLPCFFSENIIKEVAITNLVHFCNLSDVQKWIELILKYTIIQRINMKSAVVSAGYDIENEVKKIEQLYLKTSR</sequence>
<protein>
    <submittedName>
        <fullName evidence="3">Glycosyltransferase involved in cell wall bisynthesis</fullName>
    </submittedName>
</protein>
<evidence type="ECO:0000259" key="2">
    <source>
        <dbReference type="Pfam" id="PF00534"/>
    </source>
</evidence>
<dbReference type="EMBL" id="FNHQ01000001">
    <property type="protein sequence ID" value="SDM02721.1"/>
    <property type="molecule type" value="Genomic_DNA"/>
</dbReference>
<feature type="transmembrane region" description="Helical" evidence="1">
    <location>
        <begin position="88"/>
        <end position="106"/>
    </location>
</feature>
<name>A0A1G9PW69_9FIRM</name>
<gene>
    <name evidence="3" type="ORF">SAMN05660299_00013</name>
</gene>